<dbReference type="PANTHER" id="PTHR15410:SF2">
    <property type="entry name" value="HIRA-INTERACTING PROTEIN 3"/>
    <property type="match status" value="1"/>
</dbReference>
<dbReference type="SMART" id="SM01082">
    <property type="entry name" value="CHZ"/>
    <property type="match status" value="1"/>
</dbReference>
<sequence>MDHNKETQIRTFVRNLLNDAPDLSSLTLGSLKLQYMSHLGCESLSPEAKTCMKRVVGEELLNMQVSATDVSESEIASVEPPSNKRKRRKDKEANSGRSTDEELSAKKICRRRTSSGSADSKEEEQIDQNEVKDQRLVQESEKDRDGAEEQMNLTVKPQYLEGPAGDPLEGEQKVSKSDKKQRSRKRQTKASSDEENESSSSMSDEIGEEEDKDSKKGAPGKKWDGKQKGIKEVGGPESRKQQAKSSTDEESSSQSDESSEDCDNVPKKEEAPGNKLDKGKVPTTTTKEDPQDPDSSSSSLTSLEEEKDVKGDGAPAMKLTIKKGDKQKKRREDDSKRATEENKAVLRLKRYISLCGARRNYKKLFEGCGSIRSKVSVLKKELEDLGIEGLPSIDKCKKARKKLEEAKELAELDVSNIITTQGRPTRRGPSPWKEPHSSPAARYKRTVNSGSEEDSPAEKGPYRSRHWGNLQGIISDDGESD</sequence>
<evidence type="ECO:0000256" key="1">
    <source>
        <dbReference type="ARBA" id="ARBA00004123"/>
    </source>
</evidence>
<dbReference type="GO" id="GO:0005739">
    <property type="term" value="C:mitochondrion"/>
    <property type="evidence" value="ECO:0007669"/>
    <property type="project" value="TreeGrafter"/>
</dbReference>
<proteinExistence type="predicted"/>
<feature type="domain" description="Histone chaperone" evidence="5">
    <location>
        <begin position="403"/>
        <end position="437"/>
    </location>
</feature>
<dbReference type="GeneTree" id="ENSGT00390000014062"/>
<name>A0A8C5AE50_GADMO</name>
<keyword evidence="3" id="KW-0539">Nucleus</keyword>
<feature type="compositionally biased region" description="Basic and acidic residues" evidence="4">
    <location>
        <begin position="264"/>
        <end position="290"/>
    </location>
</feature>
<dbReference type="Proteomes" id="UP000694546">
    <property type="component" value="Chromosome 2"/>
</dbReference>
<dbReference type="GO" id="GO:0032259">
    <property type="term" value="P:methylation"/>
    <property type="evidence" value="ECO:0007669"/>
    <property type="project" value="UniProtKB-KW"/>
</dbReference>
<dbReference type="Ensembl" id="ENSGMOT00000070703.1">
    <property type="protein sequence ID" value="ENSGMOP00000029510.1"/>
    <property type="gene ID" value="ENSGMOG00000027084.1"/>
</dbReference>
<evidence type="ECO:0000313" key="6">
    <source>
        <dbReference type="Ensembl" id="ENSGMOP00000029510.1"/>
    </source>
</evidence>
<evidence type="ECO:0000259" key="5">
    <source>
        <dbReference type="SMART" id="SM01082"/>
    </source>
</evidence>
<feature type="compositionally biased region" description="Basic and acidic residues" evidence="4">
    <location>
        <begin position="330"/>
        <end position="343"/>
    </location>
</feature>
<evidence type="ECO:0000256" key="2">
    <source>
        <dbReference type="ARBA" id="ARBA00023186"/>
    </source>
</evidence>
<evidence type="ECO:0000256" key="4">
    <source>
        <dbReference type="SAM" id="MobiDB-lite"/>
    </source>
</evidence>
<accession>A0A8C5AE50</accession>
<feature type="compositionally biased region" description="Basic and acidic residues" evidence="4">
    <location>
        <begin position="129"/>
        <end position="147"/>
    </location>
</feature>
<feature type="compositionally biased region" description="Basic and acidic residues" evidence="4">
    <location>
        <begin position="90"/>
        <end position="105"/>
    </location>
</feature>
<dbReference type="OMA" id="CGIRKIW"/>
<keyword evidence="2" id="KW-0143">Chaperone</keyword>
<evidence type="ECO:0000256" key="3">
    <source>
        <dbReference type="ARBA" id="ARBA00023242"/>
    </source>
</evidence>
<comment type="subcellular location">
    <subcellularLocation>
        <location evidence="1">Nucleus</location>
    </subcellularLocation>
</comment>
<feature type="compositionally biased region" description="Basic and acidic residues" evidence="4">
    <location>
        <begin position="212"/>
        <end position="231"/>
    </location>
</feature>
<keyword evidence="7" id="KW-1185">Reference proteome</keyword>
<reference evidence="6" key="1">
    <citation type="submission" date="2025-08" db="UniProtKB">
        <authorList>
            <consortium name="Ensembl"/>
        </authorList>
    </citation>
    <scope>IDENTIFICATION</scope>
</reference>
<dbReference type="PANTHER" id="PTHR15410">
    <property type="entry name" value="HIRA-INTERACTING PROTEIN 3"/>
    <property type="match status" value="1"/>
</dbReference>
<feature type="region of interest" description="Disordered" evidence="4">
    <location>
        <begin position="67"/>
        <end position="343"/>
    </location>
</feature>
<organism evidence="6 7">
    <name type="scientific">Gadus morhua</name>
    <name type="common">Atlantic cod</name>
    <dbReference type="NCBI Taxonomy" id="8049"/>
    <lineage>
        <taxon>Eukaryota</taxon>
        <taxon>Metazoa</taxon>
        <taxon>Chordata</taxon>
        <taxon>Craniata</taxon>
        <taxon>Vertebrata</taxon>
        <taxon>Euteleostomi</taxon>
        <taxon>Actinopterygii</taxon>
        <taxon>Neopterygii</taxon>
        <taxon>Teleostei</taxon>
        <taxon>Neoteleostei</taxon>
        <taxon>Acanthomorphata</taxon>
        <taxon>Zeiogadaria</taxon>
        <taxon>Gadariae</taxon>
        <taxon>Gadiformes</taxon>
        <taxon>Gadoidei</taxon>
        <taxon>Gadidae</taxon>
        <taxon>Gadus</taxon>
    </lineage>
</organism>
<feature type="region of interest" description="Disordered" evidence="4">
    <location>
        <begin position="414"/>
        <end position="481"/>
    </location>
</feature>
<feature type="compositionally biased region" description="Basic and acidic residues" evidence="4">
    <location>
        <begin position="170"/>
        <end position="180"/>
    </location>
</feature>
<dbReference type="AlphaFoldDB" id="A0A8C5AE50"/>
<dbReference type="GO" id="GO:0016279">
    <property type="term" value="F:protein-lysine N-methyltransferase activity"/>
    <property type="evidence" value="ECO:0007669"/>
    <property type="project" value="InterPro"/>
</dbReference>
<dbReference type="InterPro" id="IPR019098">
    <property type="entry name" value="Histone_chaperone_domain_CHZ"/>
</dbReference>
<dbReference type="InterPro" id="IPR037647">
    <property type="entry name" value="HIRIP3"/>
</dbReference>
<protein>
    <submittedName>
        <fullName evidence="6">HIRA interacting protein 3</fullName>
    </submittedName>
</protein>
<reference evidence="6" key="2">
    <citation type="submission" date="2025-09" db="UniProtKB">
        <authorList>
            <consortium name="Ensembl"/>
        </authorList>
    </citation>
    <scope>IDENTIFICATION</scope>
</reference>
<dbReference type="GO" id="GO:1905706">
    <property type="term" value="P:regulation of mitochondrial ATP synthesis coupled proton transport"/>
    <property type="evidence" value="ECO:0007669"/>
    <property type="project" value="TreeGrafter"/>
</dbReference>
<evidence type="ECO:0000313" key="7">
    <source>
        <dbReference type="Proteomes" id="UP000694546"/>
    </source>
</evidence>
<gene>
    <name evidence="6" type="primary">antkmt</name>
</gene>